<feature type="domain" description="Reverse transcriptase" evidence="1">
    <location>
        <begin position="117"/>
        <end position="360"/>
    </location>
</feature>
<dbReference type="PANTHER" id="PTHR34047">
    <property type="entry name" value="NUCLEAR INTRON MATURASE 1, MITOCHONDRIAL-RELATED"/>
    <property type="match status" value="1"/>
</dbReference>
<dbReference type="InterPro" id="IPR013597">
    <property type="entry name" value="Mat_intron_G2"/>
</dbReference>
<dbReference type="KEGG" id="ter:Tery_3305"/>
<dbReference type="CDD" id="cd00085">
    <property type="entry name" value="HNHc"/>
    <property type="match status" value="1"/>
</dbReference>
<dbReference type="GO" id="GO:0008270">
    <property type="term" value="F:zinc ion binding"/>
    <property type="evidence" value="ECO:0007669"/>
    <property type="project" value="InterPro"/>
</dbReference>
<reference evidence="2" key="1">
    <citation type="submission" date="2006-06" db="EMBL/GenBank/DDBJ databases">
        <title>Complete sequence of Trichodesmium erythraeum IMS101.</title>
        <authorList>
            <consortium name="US DOE Joint Genome Institute"/>
            <person name="Copeland A."/>
            <person name="Lucas S."/>
            <person name="Lapidus A."/>
            <person name="Barry K."/>
            <person name="Detter J.C."/>
            <person name="Glavina del Rio T."/>
            <person name="Hammon N."/>
            <person name="Israni S."/>
            <person name="Dalin E."/>
            <person name="Tice H."/>
            <person name="Pitluck S."/>
            <person name="Kiss H."/>
            <person name="Munk A.C."/>
            <person name="Brettin T."/>
            <person name="Bruce D."/>
            <person name="Han C."/>
            <person name="Tapia R."/>
            <person name="Gilna P."/>
            <person name="Schmutz J."/>
            <person name="Larimer F."/>
            <person name="Land M."/>
            <person name="Hauser L."/>
            <person name="Kyrpides N."/>
            <person name="Kim E."/>
            <person name="Richardson P."/>
        </authorList>
    </citation>
    <scope>NUCLEOTIDE SEQUENCE [LARGE SCALE GENOMIC DNA]</scope>
    <source>
        <strain evidence="2">IMS101</strain>
    </source>
</reference>
<keyword evidence="2" id="KW-0808">Transferase</keyword>
<evidence type="ECO:0000313" key="2">
    <source>
        <dbReference type="EMBL" id="ABG52411.1"/>
    </source>
</evidence>
<dbReference type="GO" id="GO:0003964">
    <property type="term" value="F:RNA-directed DNA polymerase activity"/>
    <property type="evidence" value="ECO:0007669"/>
    <property type="project" value="UniProtKB-KW"/>
</dbReference>
<dbReference type="Gene3D" id="1.10.30.50">
    <property type="match status" value="1"/>
</dbReference>
<dbReference type="NCBIfam" id="TIGR04416">
    <property type="entry name" value="group_II_RT_mat"/>
    <property type="match status" value="1"/>
</dbReference>
<keyword evidence="2" id="KW-0695">RNA-directed DNA polymerase</keyword>
<dbReference type="InterPro" id="IPR003615">
    <property type="entry name" value="HNH_nuc"/>
</dbReference>
<dbReference type="Pfam" id="PF00078">
    <property type="entry name" value="RVT_1"/>
    <property type="match status" value="1"/>
</dbReference>
<proteinExistence type="predicted"/>
<dbReference type="EC" id="2.7.7.49" evidence="2"/>
<dbReference type="CDD" id="cd01651">
    <property type="entry name" value="RT_G2_intron"/>
    <property type="match status" value="1"/>
</dbReference>
<dbReference type="AlphaFoldDB" id="Q10ZB3"/>
<dbReference type="PROSITE" id="PS50878">
    <property type="entry name" value="RT_POL"/>
    <property type="match status" value="1"/>
</dbReference>
<dbReference type="Pfam" id="PF13655">
    <property type="entry name" value="RVT_N"/>
    <property type="match status" value="1"/>
</dbReference>
<dbReference type="PANTHER" id="PTHR34047:SF10">
    <property type="entry name" value="GROUP II INTRON-ASSOCIATED OPEN READING FRAME"/>
    <property type="match status" value="1"/>
</dbReference>
<dbReference type="InterPro" id="IPR025960">
    <property type="entry name" value="RVT_N"/>
</dbReference>
<dbReference type="EMBL" id="CP000393">
    <property type="protein sequence ID" value="ABG52411.1"/>
    <property type="molecule type" value="Genomic_DNA"/>
</dbReference>
<dbReference type="GO" id="GO:0003676">
    <property type="term" value="F:nucleic acid binding"/>
    <property type="evidence" value="ECO:0007669"/>
    <property type="project" value="InterPro"/>
</dbReference>
<dbReference type="InterPro" id="IPR051083">
    <property type="entry name" value="GrpII_Intron_Splice-Mob/Def"/>
</dbReference>
<evidence type="ECO:0000259" key="1">
    <source>
        <dbReference type="PROSITE" id="PS50878"/>
    </source>
</evidence>
<dbReference type="eggNOG" id="COG3344">
    <property type="taxonomic scope" value="Bacteria"/>
</dbReference>
<dbReference type="InterPro" id="IPR043502">
    <property type="entry name" value="DNA/RNA_pol_sf"/>
</dbReference>
<dbReference type="Pfam" id="PF01844">
    <property type="entry name" value="HNH"/>
    <property type="match status" value="1"/>
</dbReference>
<dbReference type="InterPro" id="IPR030931">
    <property type="entry name" value="Group_II_RT_mat"/>
</dbReference>
<sequence length="635" mass="73648">MNKAEILKRKLDNPRPFSSVAWDTYDIPNQVCVNPNLKWKDINWKKVEKYVFKLQKLIYRASSRGEIRKMRKYQKLLTKSYYARLLAVRRVTQDNQGKKTAGIDGIKSLPPMQRLNLVEMLGSRFLKASPTRRVWIPKPGREEKRPLGIPTMYDRALQALVKLGMEPEWEALFEPNSYGFRPGRSTYDAIAAIYVSINHKPKYVLDADISKCFDRINHDALLGKIGKSPYRKLVKQWLKSGVFDNKQFSNTVEGTPQGGVISPLLANIALHGMEKCLEDYAETLPGTKRDNQRALSLIRYADDFVILHKDIKVLLQAKTVIQEWLNQVGLELKPEKTKIAHTLEEYEGNKPGFDFLGFTIRQWKGKTTKQGFKTLIKPSSKSIKTHYRKLADIGDTYKTVPTKALIAKLNPVIRGWANYFSTVVSKEVYNKLDYLLWERLWRWASRRHPNKSAKWVKNKYFPRCKVTRNWLLNDGEYILNQHSDVAIKRHVKVKGNKSPYDGDWTYWSSRIGKHPGVRKEVTTLLKRQKNKCAFCGLTFRSNDLMEIDHIKPKSEGGDNSIKNKQLLHRHCHDTKTALDNKTYTKPKLQDLPDEYLWVNDMLILKQGCTYEKGRLGEKPDEVKVSRPVLKTSRVR</sequence>
<dbReference type="eggNOG" id="COG1403">
    <property type="taxonomic scope" value="Bacteria"/>
</dbReference>
<dbReference type="InterPro" id="IPR000477">
    <property type="entry name" value="RT_dom"/>
</dbReference>
<protein>
    <submittedName>
        <fullName evidence="2">RNA-directed DNA polymerase</fullName>
        <ecNumber evidence="2">2.7.7.49</ecNumber>
    </submittedName>
</protein>
<dbReference type="SUPFAM" id="SSF56672">
    <property type="entry name" value="DNA/RNA polymerases"/>
    <property type="match status" value="1"/>
</dbReference>
<dbReference type="SMART" id="SM00507">
    <property type="entry name" value="HNHc"/>
    <property type="match status" value="1"/>
</dbReference>
<accession>Q10ZB3</accession>
<dbReference type="GO" id="GO:0004519">
    <property type="term" value="F:endonuclease activity"/>
    <property type="evidence" value="ECO:0007669"/>
    <property type="project" value="InterPro"/>
</dbReference>
<name>Q10ZB3_TRIEI</name>
<dbReference type="OrthoDB" id="416072at2"/>
<dbReference type="Pfam" id="PF08388">
    <property type="entry name" value="GIIM"/>
    <property type="match status" value="1"/>
</dbReference>
<dbReference type="RefSeq" id="WP_011612756.1">
    <property type="nucleotide sequence ID" value="NC_008312.1"/>
</dbReference>
<dbReference type="HOGENOM" id="CLU_013584_15_4_3"/>
<keyword evidence="2" id="KW-0548">Nucleotidyltransferase</keyword>
<gene>
    <name evidence="2" type="ordered locus">Tery_3305</name>
</gene>
<dbReference type="InterPro" id="IPR002711">
    <property type="entry name" value="HNH"/>
</dbReference>
<organism evidence="2">
    <name type="scientific">Trichodesmium erythraeum (strain IMS101)</name>
    <dbReference type="NCBI Taxonomy" id="203124"/>
    <lineage>
        <taxon>Bacteria</taxon>
        <taxon>Bacillati</taxon>
        <taxon>Cyanobacteriota</taxon>
        <taxon>Cyanophyceae</taxon>
        <taxon>Oscillatoriophycideae</taxon>
        <taxon>Oscillatoriales</taxon>
        <taxon>Microcoleaceae</taxon>
        <taxon>Trichodesmium</taxon>
    </lineage>
</organism>